<feature type="compositionally biased region" description="Basic and acidic residues" evidence="1">
    <location>
        <begin position="801"/>
        <end position="814"/>
    </location>
</feature>
<feature type="compositionally biased region" description="Basic and acidic residues" evidence="1">
    <location>
        <begin position="631"/>
        <end position="659"/>
    </location>
</feature>
<evidence type="ECO:0000313" key="4">
    <source>
        <dbReference type="EMBL" id="KPV72721.1"/>
    </source>
</evidence>
<organism evidence="4 5">
    <name type="scientific">Rhodotorula graminis (strain WP1)</name>
    <dbReference type="NCBI Taxonomy" id="578459"/>
    <lineage>
        <taxon>Eukaryota</taxon>
        <taxon>Fungi</taxon>
        <taxon>Dikarya</taxon>
        <taxon>Basidiomycota</taxon>
        <taxon>Pucciniomycotina</taxon>
        <taxon>Microbotryomycetes</taxon>
        <taxon>Sporidiobolales</taxon>
        <taxon>Sporidiobolaceae</taxon>
        <taxon>Rhodotorula</taxon>
    </lineage>
</organism>
<feature type="compositionally biased region" description="Polar residues" evidence="1">
    <location>
        <begin position="557"/>
        <end position="567"/>
    </location>
</feature>
<dbReference type="PROSITE" id="PS50833">
    <property type="entry name" value="BRIX"/>
    <property type="match status" value="1"/>
</dbReference>
<keyword evidence="2" id="KW-1133">Transmembrane helix</keyword>
<dbReference type="STRING" id="578459.A0A0P9GZ96"/>
<reference evidence="4 5" key="1">
    <citation type="journal article" date="2015" name="Front. Microbiol.">
        <title>Genome sequence of the plant growth promoting endophytic yeast Rhodotorula graminis WP1.</title>
        <authorList>
            <person name="Firrincieli A."/>
            <person name="Otillar R."/>
            <person name="Salamov A."/>
            <person name="Schmutz J."/>
            <person name="Khan Z."/>
            <person name="Redman R.S."/>
            <person name="Fleck N.D."/>
            <person name="Lindquist E."/>
            <person name="Grigoriev I.V."/>
            <person name="Doty S.L."/>
        </authorList>
    </citation>
    <scope>NUCLEOTIDE SEQUENCE [LARGE SCALE GENOMIC DNA]</scope>
    <source>
        <strain evidence="4 5">WP1</strain>
    </source>
</reference>
<dbReference type="RefSeq" id="XP_018268770.1">
    <property type="nucleotide sequence ID" value="XM_018414763.1"/>
</dbReference>
<dbReference type="Proteomes" id="UP000053890">
    <property type="component" value="Unassembled WGS sequence"/>
</dbReference>
<feature type="compositionally biased region" description="Low complexity" evidence="1">
    <location>
        <begin position="445"/>
        <end position="457"/>
    </location>
</feature>
<dbReference type="GO" id="GO:0006364">
    <property type="term" value="P:rRNA processing"/>
    <property type="evidence" value="ECO:0007669"/>
    <property type="project" value="InterPro"/>
</dbReference>
<accession>A0A0P9GZ96</accession>
<feature type="region of interest" description="Disordered" evidence="1">
    <location>
        <begin position="1004"/>
        <end position="1098"/>
    </location>
</feature>
<feature type="region of interest" description="Disordered" evidence="1">
    <location>
        <begin position="438"/>
        <end position="659"/>
    </location>
</feature>
<feature type="transmembrane region" description="Helical" evidence="2">
    <location>
        <begin position="674"/>
        <end position="694"/>
    </location>
</feature>
<feature type="transmembrane region" description="Helical" evidence="2">
    <location>
        <begin position="922"/>
        <end position="941"/>
    </location>
</feature>
<dbReference type="GO" id="GO:0019843">
    <property type="term" value="F:rRNA binding"/>
    <property type="evidence" value="ECO:0007669"/>
    <property type="project" value="InterPro"/>
</dbReference>
<protein>
    <recommendedName>
        <fullName evidence="3">Brix domain-containing protein</fullName>
    </recommendedName>
</protein>
<feature type="transmembrane region" description="Helical" evidence="2">
    <location>
        <begin position="706"/>
        <end position="728"/>
    </location>
</feature>
<evidence type="ECO:0000313" key="5">
    <source>
        <dbReference type="Proteomes" id="UP000053890"/>
    </source>
</evidence>
<feature type="transmembrane region" description="Helical" evidence="2">
    <location>
        <begin position="734"/>
        <end position="753"/>
    </location>
</feature>
<evidence type="ECO:0000256" key="1">
    <source>
        <dbReference type="SAM" id="MobiDB-lite"/>
    </source>
</evidence>
<dbReference type="GO" id="GO:0030687">
    <property type="term" value="C:preribosome, large subunit precursor"/>
    <property type="evidence" value="ECO:0007669"/>
    <property type="project" value="TreeGrafter"/>
</dbReference>
<dbReference type="Pfam" id="PF04427">
    <property type="entry name" value="Brix"/>
    <property type="match status" value="1"/>
</dbReference>
<dbReference type="PANTHER" id="PTHR12661:SF5">
    <property type="entry name" value="SUPPRESSOR OF SWI4 1 HOMOLOG"/>
    <property type="match status" value="1"/>
</dbReference>
<feature type="compositionally biased region" description="Low complexity" evidence="1">
    <location>
        <begin position="21"/>
        <end position="31"/>
    </location>
</feature>
<feature type="compositionally biased region" description="Basic residues" evidence="1">
    <location>
        <begin position="1"/>
        <end position="15"/>
    </location>
</feature>
<feature type="transmembrane region" description="Helical" evidence="2">
    <location>
        <begin position="841"/>
        <end position="861"/>
    </location>
</feature>
<dbReference type="OrthoDB" id="10261452at2759"/>
<keyword evidence="2" id="KW-0472">Membrane</keyword>
<feature type="region of interest" description="Disordered" evidence="1">
    <location>
        <begin position="330"/>
        <end position="382"/>
    </location>
</feature>
<feature type="region of interest" description="Disordered" evidence="1">
    <location>
        <begin position="1279"/>
        <end position="1342"/>
    </location>
</feature>
<dbReference type="GeneID" id="28975211"/>
<feature type="compositionally biased region" description="Acidic residues" evidence="1">
    <location>
        <begin position="502"/>
        <end position="530"/>
    </location>
</feature>
<name>A0A0P9GZ96_RHOGW</name>
<keyword evidence="2" id="KW-0812">Transmembrane</keyword>
<feature type="domain" description="Brix" evidence="3">
    <location>
        <begin position="35"/>
        <end position="408"/>
    </location>
</feature>
<sequence>MPRKGSKRRKTRTHIKPALNAAPAAPGAAGAQKTPKSFVVHSGTVGGTVSQLTKDVRRVLEPNTASRLRERKANRLRDYVSMSGPLGVTHLLVVSQPPTSSIPDPAAETAARVGETAEERAERSLLEGTTTVNLRLIRLPRGPTLNFKVLRYSLAADVLRMARRPRAVGREFAEAPLLILSGFGGEDKQLKLMTTVFQNLFPPIHVQTMALSSARRVVLLSYNATTHTIDFRHYVIQVRPVGVSRSVRKIIAGSTNNKAAPLTSRKRPLEGTSEESEASDAEANNQAVVPRPVPTKARGGASKAKGILDLSRADDISDYILRQEQMGFVTSDSEVSDMSDGGESVGSAGGASDSEQDEKKGKVRLAGDYVGRGNRGKGARGDKRAVRLVELGPRMELGLVKIEEGVGEGEVLFHEMVHKTNREAAELAKVHAARRKLAAERRAQQEANVAAKKAASGKGKDVAANEDEDEDDEEENPELVPAVGDDVAIDTYEREHGLQAGSDEELYDDQDDEDDFSGDEDDEMAPDSDADDSHSDGEGANFDDGDEPWNDDDDSDTSPIPLSQAYQLSDDEDDEAPAPKKSSAPPKKKARVGPASFSSKQFKRIDKDQVRQAKTPIGIALPRPATKKERKRAEDNEKKNNGGKKLENSAKPDDGGERGSGEMWTVAELLSSLFGYWAMGCGIWLFCPEIYDVIKYRPHEIDAARLTFFASWLLGDFLHLFGTVFSGHAQITQISLYIIVAVLETFLVVWILFNVYCVKRHPDEEFDEKGDPAKWRHPAQHAFAHMMGVGPQLHMPPGDDALDKQRSARRERQIDAANASRRARGKKTPWKPPKAIPRPTMIAIQVAGTVFVVLVFTAVWYGATYTQQNSKEPPEPLPQSLVAFVPGWFGNARTGFCFWVGPRLFSMYQSYKEKKKEGVTTASIIVGALTHGFNVVSIMLINYKGEGLLAQSPYIATSVFCIALDIMRLFLKCHYAGHDFLPPQLDHSTLYPARAFYDPSWQYDSGKKAPRSKRDRLASVLPSSSRSSRKNGGDDKGGARRGLLERSGRVASSDDEAYLNSGEASGREQDEPRRRRAAQRSSSTADGSGSDVDIDAQGRNPTQRHAAYLQAHGWGAGAHGLGAARQLHPEPLPHETEHERDDRLLTARANKAFLARRARQLRRLEGLDDAHAALDARRAKTLRRQREYDVPSTSARRKREIERQLEATEHVHEPALRARLDTILDDPDVKHPDDRDELERRHGAWAASVADEEDGMRAHPLMRKAAHDRVEDERLRHAGRAYSTWEPGATLSSEEERGEAGRRRPESLVVERPSEDEEKAEHKQGKQTQRRRVVKHSLSLSG</sequence>
<feature type="region of interest" description="Disordered" evidence="1">
    <location>
        <begin position="795"/>
        <end position="834"/>
    </location>
</feature>
<dbReference type="GO" id="GO:0000027">
    <property type="term" value="P:ribosomal large subunit assembly"/>
    <property type="evidence" value="ECO:0007669"/>
    <property type="project" value="TreeGrafter"/>
</dbReference>
<feature type="transmembrane region" description="Helical" evidence="2">
    <location>
        <begin position="881"/>
        <end position="901"/>
    </location>
</feature>
<evidence type="ECO:0000259" key="3">
    <source>
        <dbReference type="PROSITE" id="PS50833"/>
    </source>
</evidence>
<feature type="compositionally biased region" description="Acidic residues" evidence="1">
    <location>
        <begin position="541"/>
        <end position="556"/>
    </location>
</feature>
<evidence type="ECO:0000256" key="2">
    <source>
        <dbReference type="SAM" id="Phobius"/>
    </source>
</evidence>
<feature type="region of interest" description="Disordered" evidence="1">
    <location>
        <begin position="1222"/>
        <end position="1258"/>
    </location>
</feature>
<dbReference type="SMART" id="SM00879">
    <property type="entry name" value="Brix"/>
    <property type="match status" value="1"/>
</dbReference>
<dbReference type="PANTHER" id="PTHR12661">
    <property type="entry name" value="PETER PAN-RELATED"/>
    <property type="match status" value="1"/>
</dbReference>
<feature type="region of interest" description="Disordered" evidence="1">
    <location>
        <begin position="258"/>
        <end position="303"/>
    </location>
</feature>
<feature type="compositionally biased region" description="Basic and acidic residues" evidence="1">
    <location>
        <begin position="1031"/>
        <end position="1048"/>
    </location>
</feature>
<dbReference type="InterPro" id="IPR007109">
    <property type="entry name" value="Brix"/>
</dbReference>
<proteinExistence type="predicted"/>
<dbReference type="InterPro" id="IPR045112">
    <property type="entry name" value="PPAN-like"/>
</dbReference>
<gene>
    <name evidence="4" type="ORF">RHOBADRAFT_46316</name>
</gene>
<feature type="compositionally biased region" description="Basic and acidic residues" evidence="1">
    <location>
        <begin position="1222"/>
        <end position="1242"/>
    </location>
</feature>
<feature type="compositionally biased region" description="Acidic residues" evidence="1">
    <location>
        <begin position="464"/>
        <end position="477"/>
    </location>
</feature>
<dbReference type="EMBL" id="KQ474085">
    <property type="protein sequence ID" value="KPV72721.1"/>
    <property type="molecule type" value="Genomic_DNA"/>
</dbReference>
<feature type="compositionally biased region" description="Basic and acidic residues" evidence="1">
    <location>
        <begin position="1294"/>
        <end position="1306"/>
    </location>
</feature>
<feature type="region of interest" description="Disordered" evidence="1">
    <location>
        <begin position="1"/>
        <end position="33"/>
    </location>
</feature>
<keyword evidence="5" id="KW-1185">Reference proteome</keyword>